<dbReference type="Proteomes" id="UP000677054">
    <property type="component" value="Unassembled WGS sequence"/>
</dbReference>
<organism evidence="2">
    <name type="scientific">Darwinula stevensoni</name>
    <dbReference type="NCBI Taxonomy" id="69355"/>
    <lineage>
        <taxon>Eukaryota</taxon>
        <taxon>Metazoa</taxon>
        <taxon>Ecdysozoa</taxon>
        <taxon>Arthropoda</taxon>
        <taxon>Crustacea</taxon>
        <taxon>Oligostraca</taxon>
        <taxon>Ostracoda</taxon>
        <taxon>Podocopa</taxon>
        <taxon>Podocopida</taxon>
        <taxon>Darwinulocopina</taxon>
        <taxon>Darwinuloidea</taxon>
        <taxon>Darwinulidae</taxon>
        <taxon>Darwinula</taxon>
    </lineage>
</organism>
<proteinExistence type="predicted"/>
<protein>
    <submittedName>
        <fullName evidence="2">Uncharacterized protein</fullName>
    </submittedName>
</protein>
<keyword evidence="3" id="KW-1185">Reference proteome</keyword>
<dbReference type="AlphaFoldDB" id="A0A7R8WXY5"/>
<sequence length="298" mass="34039">MADAEKLLEAIEEPVAEEKPKEPPIVFRDLNPKAEYDSLCRNLGERNIPEDRQALSEIKEYTVKDEGAWALSDETIHFIGKLLHDKELKPGVRSKLLRLLACAALKDDIILLLHQDRKEHQLMNYAHDMELHSHEEQEALALFICNLFETTSSSEWLLYISEWNREGLQLSNVRVTTKVAVTALLSNMPTLQEKGTALMHNLATKEVKSAVFDDIATELSMAILQFLTSNPKEEWLFRAMKALLRFCQISYNDVPALIKMIGPEPAKFKGVSDRIDEIVDQITFKLETTHYRQPEVPA</sequence>
<dbReference type="EMBL" id="CAJPEV010000018">
    <property type="protein sequence ID" value="CAG0878867.1"/>
    <property type="molecule type" value="Genomic_DNA"/>
</dbReference>
<accession>A0A7R8WXY5</accession>
<gene>
    <name evidence="2" type="ORF">DSTB1V02_LOCUS287</name>
</gene>
<evidence type="ECO:0000313" key="3">
    <source>
        <dbReference type="Proteomes" id="UP000677054"/>
    </source>
</evidence>
<evidence type="ECO:0000256" key="1">
    <source>
        <dbReference type="SAM" id="MobiDB-lite"/>
    </source>
</evidence>
<name>A0A7R8WXY5_9CRUS</name>
<dbReference type="EMBL" id="LR899535">
    <property type="protein sequence ID" value="CAD7240259.1"/>
    <property type="molecule type" value="Genomic_DNA"/>
</dbReference>
<evidence type="ECO:0000313" key="2">
    <source>
        <dbReference type="EMBL" id="CAD7240259.1"/>
    </source>
</evidence>
<feature type="region of interest" description="Disordered" evidence="1">
    <location>
        <begin position="1"/>
        <end position="23"/>
    </location>
</feature>
<dbReference type="OrthoDB" id="21221at2759"/>
<reference evidence="2" key="1">
    <citation type="submission" date="2020-11" db="EMBL/GenBank/DDBJ databases">
        <authorList>
            <person name="Tran Van P."/>
        </authorList>
    </citation>
    <scope>NUCLEOTIDE SEQUENCE</scope>
</reference>